<proteinExistence type="predicted"/>
<dbReference type="EMBL" id="KN554193">
    <property type="protein sequence ID" value="KHJ89458.1"/>
    <property type="molecule type" value="Genomic_DNA"/>
</dbReference>
<gene>
    <name evidence="1" type="ORF">OESDEN_10716</name>
</gene>
<protein>
    <submittedName>
        <fullName evidence="1">Uncharacterized protein</fullName>
    </submittedName>
</protein>
<dbReference type="Proteomes" id="UP000053660">
    <property type="component" value="Unassembled WGS sequence"/>
</dbReference>
<name>A0A0B1SVW4_OESDE</name>
<organism evidence="1 2">
    <name type="scientific">Oesophagostomum dentatum</name>
    <name type="common">Nodular worm</name>
    <dbReference type="NCBI Taxonomy" id="61180"/>
    <lineage>
        <taxon>Eukaryota</taxon>
        <taxon>Metazoa</taxon>
        <taxon>Ecdysozoa</taxon>
        <taxon>Nematoda</taxon>
        <taxon>Chromadorea</taxon>
        <taxon>Rhabditida</taxon>
        <taxon>Rhabditina</taxon>
        <taxon>Rhabditomorpha</taxon>
        <taxon>Strongyloidea</taxon>
        <taxon>Strongylidae</taxon>
        <taxon>Oesophagostomum</taxon>
    </lineage>
</organism>
<reference evidence="1 2" key="1">
    <citation type="submission" date="2014-03" db="EMBL/GenBank/DDBJ databases">
        <title>Draft genome of the hookworm Oesophagostomum dentatum.</title>
        <authorList>
            <person name="Mitreva M."/>
        </authorList>
    </citation>
    <scope>NUCLEOTIDE SEQUENCE [LARGE SCALE GENOMIC DNA]</scope>
    <source>
        <strain evidence="1 2">OD-Hann</strain>
    </source>
</reference>
<keyword evidence="2" id="KW-1185">Reference proteome</keyword>
<dbReference type="AlphaFoldDB" id="A0A0B1SVW4"/>
<sequence length="139" mass="15714">MFWEDTVSPLYSQEMAGKNVNFYVGSANKAELSEDVKEIMMVPHPINERFDQYIKKPVRRRRTSIVSVVKTPRNEAALSERERSGSSLLNPLNMFHHKPITTIGMEEAARVNSKPRSSTDGGRFGPYLNPSFVIDAGKQ</sequence>
<accession>A0A0B1SVW4</accession>
<dbReference type="OrthoDB" id="10452883at2759"/>
<evidence type="ECO:0000313" key="1">
    <source>
        <dbReference type="EMBL" id="KHJ89458.1"/>
    </source>
</evidence>
<evidence type="ECO:0000313" key="2">
    <source>
        <dbReference type="Proteomes" id="UP000053660"/>
    </source>
</evidence>